<evidence type="ECO:0008006" key="2">
    <source>
        <dbReference type="Google" id="ProtNLM"/>
    </source>
</evidence>
<dbReference type="AlphaFoldDB" id="A0A160TNU1"/>
<dbReference type="InterPro" id="IPR058532">
    <property type="entry name" value="YjbR/MT2646/Rv2570-like"/>
</dbReference>
<dbReference type="EMBL" id="CZQE01000230">
    <property type="protein sequence ID" value="CUS45249.1"/>
    <property type="molecule type" value="Genomic_DNA"/>
</dbReference>
<reference evidence="1" key="1">
    <citation type="submission" date="2015-10" db="EMBL/GenBank/DDBJ databases">
        <authorList>
            <person name="Gilbert D.G."/>
        </authorList>
    </citation>
    <scope>NUCLEOTIDE SEQUENCE</scope>
</reference>
<name>A0A160TNU1_9ZZZZ</name>
<gene>
    <name evidence="1" type="ORF">MGWOODY_Smn1529</name>
</gene>
<evidence type="ECO:0000313" key="1">
    <source>
        <dbReference type="EMBL" id="CUS45249.1"/>
    </source>
</evidence>
<dbReference type="SUPFAM" id="SSF142906">
    <property type="entry name" value="YjbR-like"/>
    <property type="match status" value="1"/>
</dbReference>
<dbReference type="Gene3D" id="3.90.1150.30">
    <property type="match status" value="1"/>
</dbReference>
<organism evidence="1">
    <name type="scientific">hydrothermal vent metagenome</name>
    <dbReference type="NCBI Taxonomy" id="652676"/>
    <lineage>
        <taxon>unclassified sequences</taxon>
        <taxon>metagenomes</taxon>
        <taxon>ecological metagenomes</taxon>
    </lineage>
</organism>
<protein>
    <recommendedName>
        <fullName evidence="2">YjbR family protein</fullName>
    </recommendedName>
</protein>
<accession>A0A160TNU1</accession>
<sequence>MSLDWNSITRFALALPDTELSTSYGKPAIKIVSNGRAFLHPSREADSFVLAIDQDTKEMLIETDPDTFWQTPHYQGWPGLLVRYDSTDPERVHAMIERSRDWTAARPRSKPRKAKA</sequence>
<proteinExistence type="predicted"/>
<dbReference type="InterPro" id="IPR038056">
    <property type="entry name" value="YjbR-like_sf"/>
</dbReference>
<dbReference type="Pfam" id="PF04237">
    <property type="entry name" value="YjbR"/>
    <property type="match status" value="1"/>
</dbReference>